<feature type="transmembrane region" description="Helical" evidence="8">
    <location>
        <begin position="56"/>
        <end position="74"/>
    </location>
</feature>
<reference evidence="9" key="1">
    <citation type="submission" date="2023-11" db="EMBL/GenBank/DDBJ databases">
        <title>Genome assemblies of two species of porcelain crab, Petrolisthes cinctipes and Petrolisthes manimaculis (Anomura: Porcellanidae).</title>
        <authorList>
            <person name="Angst P."/>
        </authorList>
    </citation>
    <scope>NUCLEOTIDE SEQUENCE</scope>
    <source>
        <strain evidence="9">PB745_02</strain>
        <tissue evidence="9">Gill</tissue>
    </source>
</reference>
<evidence type="ECO:0000256" key="3">
    <source>
        <dbReference type="ARBA" id="ARBA00022692"/>
    </source>
</evidence>
<feature type="transmembrane region" description="Helical" evidence="8">
    <location>
        <begin position="106"/>
        <end position="129"/>
    </location>
</feature>
<feature type="binding site" evidence="6">
    <location>
        <position position="124"/>
    </location>
    <ligand>
        <name>Zn(2+)</name>
        <dbReference type="ChEBI" id="CHEBI:29105"/>
    </ligand>
</feature>
<feature type="transmembrane region" description="Helical" evidence="8">
    <location>
        <begin position="251"/>
        <end position="268"/>
    </location>
</feature>
<comment type="caution">
    <text evidence="9">The sequence shown here is derived from an EMBL/GenBank/DDBJ whole genome shotgun (WGS) entry which is preliminary data.</text>
</comment>
<feature type="region of interest" description="Disordered" evidence="7">
    <location>
        <begin position="1"/>
        <end position="32"/>
    </location>
</feature>
<accession>A0AAE1NV44</accession>
<evidence type="ECO:0000256" key="7">
    <source>
        <dbReference type="SAM" id="MobiDB-lite"/>
    </source>
</evidence>
<keyword evidence="10" id="KW-1185">Reference proteome</keyword>
<evidence type="ECO:0000256" key="4">
    <source>
        <dbReference type="ARBA" id="ARBA00022989"/>
    </source>
</evidence>
<dbReference type="GO" id="GO:0016020">
    <property type="term" value="C:membrane"/>
    <property type="evidence" value="ECO:0007669"/>
    <property type="project" value="UniProtKB-SubCell"/>
</dbReference>
<evidence type="ECO:0000313" key="10">
    <source>
        <dbReference type="Proteomes" id="UP001292094"/>
    </source>
</evidence>
<feature type="transmembrane region" description="Helical" evidence="8">
    <location>
        <begin position="173"/>
        <end position="190"/>
    </location>
</feature>
<keyword evidence="6" id="KW-0479">Metal-binding</keyword>
<gene>
    <name evidence="9" type="ORF">Pmani_031473</name>
</gene>
<evidence type="ECO:0000256" key="2">
    <source>
        <dbReference type="ARBA" id="ARBA00007018"/>
    </source>
</evidence>
<dbReference type="GO" id="GO:0046872">
    <property type="term" value="F:metal ion binding"/>
    <property type="evidence" value="ECO:0007669"/>
    <property type="project" value="UniProtKB-KW"/>
</dbReference>
<feature type="transmembrane region" description="Helical" evidence="8">
    <location>
        <begin position="197"/>
        <end position="215"/>
    </location>
</feature>
<sequence>MGSVPGAVVMEPTTTQHKKKERHDESNKDGPSQRLVWMNSVAAARTAYQPTDVEHWANMVTHGLLVFPAIYCILSPHHPQLFVLPAIYGAVMLVLAARSHTHQLAATIYGLGLAGLFSVSTFFHIVFYLGNYQFLKEVLHRSDRAMIYVFIATSYTPWLLLRPLPLDSWTLHLRWGIWVLAVAGIVYQQLFHERFKMLETIFYLIIGILPSLAVVDMDDNSGLGELKLGGVIYVMGVVFFKLDGRVPLAHAIWHLFVVLAAFIHFYAVRTYLILPRAEGGAVGVLGAAGGGIGGALLEQCEVGGTAESPECLAHGGLVL</sequence>
<dbReference type="EMBL" id="JAWZYT010003953">
    <property type="protein sequence ID" value="KAK4296006.1"/>
    <property type="molecule type" value="Genomic_DNA"/>
</dbReference>
<dbReference type="PANTHER" id="PTHR20855:SF3">
    <property type="entry name" value="LD03007P"/>
    <property type="match status" value="1"/>
</dbReference>
<feature type="transmembrane region" description="Helical" evidence="8">
    <location>
        <begin position="81"/>
        <end position="100"/>
    </location>
</feature>
<proteinExistence type="inferred from homology"/>
<organism evidence="9 10">
    <name type="scientific">Petrolisthes manimaculis</name>
    <dbReference type="NCBI Taxonomy" id="1843537"/>
    <lineage>
        <taxon>Eukaryota</taxon>
        <taxon>Metazoa</taxon>
        <taxon>Ecdysozoa</taxon>
        <taxon>Arthropoda</taxon>
        <taxon>Crustacea</taxon>
        <taxon>Multicrustacea</taxon>
        <taxon>Malacostraca</taxon>
        <taxon>Eumalacostraca</taxon>
        <taxon>Eucarida</taxon>
        <taxon>Decapoda</taxon>
        <taxon>Pleocyemata</taxon>
        <taxon>Anomura</taxon>
        <taxon>Galatheoidea</taxon>
        <taxon>Porcellanidae</taxon>
        <taxon>Petrolisthes</taxon>
    </lineage>
</organism>
<dbReference type="Proteomes" id="UP001292094">
    <property type="component" value="Unassembled WGS sequence"/>
</dbReference>
<dbReference type="AlphaFoldDB" id="A0AAE1NV44"/>
<keyword evidence="5 8" id="KW-0472">Membrane</keyword>
<evidence type="ECO:0000256" key="6">
    <source>
        <dbReference type="PIRSR" id="PIRSR604254-1"/>
    </source>
</evidence>
<keyword evidence="3 8" id="KW-0812">Transmembrane</keyword>
<feature type="binding site" evidence="6">
    <location>
        <position position="250"/>
    </location>
    <ligand>
        <name>Zn(2+)</name>
        <dbReference type="ChEBI" id="CHEBI:29105"/>
    </ligand>
</feature>
<evidence type="ECO:0000256" key="1">
    <source>
        <dbReference type="ARBA" id="ARBA00004141"/>
    </source>
</evidence>
<comment type="subcellular location">
    <subcellularLocation>
        <location evidence="1">Membrane</location>
        <topology evidence="1">Multi-pass membrane protein</topology>
    </subcellularLocation>
</comment>
<protein>
    <submittedName>
        <fullName evidence="9">Uncharacterized protein</fullName>
    </submittedName>
</protein>
<dbReference type="Pfam" id="PF03006">
    <property type="entry name" value="HlyIII"/>
    <property type="match status" value="1"/>
</dbReference>
<feature type="binding site" evidence="6">
    <location>
        <position position="254"/>
    </location>
    <ligand>
        <name>Zn(2+)</name>
        <dbReference type="ChEBI" id="CHEBI:29105"/>
    </ligand>
</feature>
<name>A0AAE1NV44_9EUCA</name>
<dbReference type="PANTHER" id="PTHR20855">
    <property type="entry name" value="ADIPOR/PROGESTIN RECEPTOR-RELATED"/>
    <property type="match status" value="1"/>
</dbReference>
<keyword evidence="4 8" id="KW-1133">Transmembrane helix</keyword>
<feature type="transmembrane region" description="Helical" evidence="8">
    <location>
        <begin position="145"/>
        <end position="161"/>
    </location>
</feature>
<keyword evidence="6" id="KW-0862">Zinc</keyword>
<comment type="similarity">
    <text evidence="2">Belongs to the ADIPOR family.</text>
</comment>
<evidence type="ECO:0000256" key="5">
    <source>
        <dbReference type="ARBA" id="ARBA00023136"/>
    </source>
</evidence>
<dbReference type="InterPro" id="IPR004254">
    <property type="entry name" value="AdipoR/HlyIII-related"/>
</dbReference>
<evidence type="ECO:0000256" key="8">
    <source>
        <dbReference type="SAM" id="Phobius"/>
    </source>
</evidence>
<evidence type="ECO:0000313" key="9">
    <source>
        <dbReference type="EMBL" id="KAK4296006.1"/>
    </source>
</evidence>